<gene>
    <name evidence="2" type="ORF">ACS04_13130</name>
</gene>
<dbReference type="STRING" id="66430.ACS04_13130"/>
<feature type="transmembrane region" description="Helical" evidence="1">
    <location>
        <begin position="54"/>
        <end position="74"/>
    </location>
</feature>
<keyword evidence="1" id="KW-0812">Transmembrane</keyword>
<comment type="caution">
    <text evidence="2">The sequence shown here is derived from an EMBL/GenBank/DDBJ whole genome shotgun (WGS) entry which is preliminary data.</text>
</comment>
<evidence type="ECO:0000313" key="2">
    <source>
        <dbReference type="EMBL" id="KMO97433.1"/>
    </source>
</evidence>
<dbReference type="EMBL" id="LFML01000049">
    <property type="protein sequence ID" value="KMO97433.1"/>
    <property type="molecule type" value="Genomic_DNA"/>
</dbReference>
<evidence type="ECO:0000313" key="3">
    <source>
        <dbReference type="Proteomes" id="UP000035932"/>
    </source>
</evidence>
<dbReference type="OrthoDB" id="4350374at2"/>
<proteinExistence type="predicted"/>
<dbReference type="Proteomes" id="UP000035932">
    <property type="component" value="Unassembled WGS sequence"/>
</dbReference>
<dbReference type="PATRIC" id="fig|66430.4.peg.5054"/>
<name>A0A0J6XRL0_9ACTN</name>
<keyword evidence="3" id="KW-1185">Reference proteome</keyword>
<keyword evidence="1" id="KW-0472">Membrane</keyword>
<evidence type="ECO:0008006" key="4">
    <source>
        <dbReference type="Google" id="ProtNLM"/>
    </source>
</evidence>
<evidence type="ECO:0000256" key="1">
    <source>
        <dbReference type="SAM" id="Phobius"/>
    </source>
</evidence>
<organism evidence="2 3">
    <name type="scientific">Streptomyces roseus</name>
    <dbReference type="NCBI Taxonomy" id="66430"/>
    <lineage>
        <taxon>Bacteria</taxon>
        <taxon>Bacillati</taxon>
        <taxon>Actinomycetota</taxon>
        <taxon>Actinomycetes</taxon>
        <taxon>Kitasatosporales</taxon>
        <taxon>Streptomycetaceae</taxon>
        <taxon>Streptomyces</taxon>
    </lineage>
</organism>
<dbReference type="AlphaFoldDB" id="A0A0J6XRL0"/>
<sequence>MLGAVNRVLLGIIGAVLLAAGAALAAALRPLGGRHEPLLSAATRERYWHAEGGWWWAVAAGLAVCVVLALWWLLAQLRRSRLSALMVDTGDEAYAVLRGRALEEAVAAEAGALDGVARCRADLRGRQGRGRRRGTPKLRMRLDLEPHAVPADALAWLAGPVLDHARRSSGLPGLAAEARFRITSHRARRVT</sequence>
<keyword evidence="1" id="KW-1133">Transmembrane helix</keyword>
<reference evidence="2 3" key="1">
    <citation type="submission" date="2015-06" db="EMBL/GenBank/DDBJ databases">
        <title>Recapitulation of the evolution of biosynthetic gene clusters reveals hidden chemical diversity on bacterial genomes.</title>
        <authorList>
            <person name="Cruz-Morales P."/>
            <person name="Martinez-Guerrero C."/>
            <person name="Morales-Escalante M.A."/>
            <person name="Yanez-Guerra L.A."/>
            <person name="Kopp J.F."/>
            <person name="Feldmann J."/>
            <person name="Ramos-Aboites H.E."/>
            <person name="Barona-Gomez F."/>
        </authorList>
    </citation>
    <scope>NUCLEOTIDE SEQUENCE [LARGE SCALE GENOMIC DNA]</scope>
    <source>
        <strain evidence="2 3">ATCC 31245</strain>
    </source>
</reference>
<protein>
    <recommendedName>
        <fullName evidence="4">Alkaline shock response membrane anchor protein AmaP</fullName>
    </recommendedName>
</protein>
<accession>A0A0J6XRL0</accession>
<dbReference type="RefSeq" id="WP_048476740.1">
    <property type="nucleotide sequence ID" value="NZ_JBIRUD010000017.1"/>
</dbReference>